<dbReference type="OrthoDB" id="9904782at2"/>
<proteinExistence type="predicted"/>
<dbReference type="RefSeq" id="WP_050435295.1">
    <property type="nucleotide sequence ID" value="NZ_CP012159.1"/>
</dbReference>
<keyword evidence="3" id="KW-1185">Reference proteome</keyword>
<reference evidence="2 3" key="1">
    <citation type="submission" date="2015-07" db="EMBL/GenBank/DDBJ databases">
        <title>Genome analysis of myxobacterium Chondromyces crocatus Cm c5 reveals a high potential for natural compound synthesis and the genetic basis for the loss of fruiting body formation.</title>
        <authorList>
            <person name="Zaburannyi N."/>
            <person name="Bunk B."/>
            <person name="Maier J."/>
            <person name="Overmann J."/>
            <person name="Mueller R."/>
        </authorList>
    </citation>
    <scope>NUCLEOTIDE SEQUENCE [LARGE SCALE GENOMIC DNA]</scope>
    <source>
        <strain evidence="2 3">Cm c5</strain>
    </source>
</reference>
<evidence type="ECO:0000313" key="2">
    <source>
        <dbReference type="EMBL" id="AKT43884.1"/>
    </source>
</evidence>
<sequence>MKKKTTHRVLASMLLMAGMGLWASTTGTPAVAAEGPLTTPEAEPESCWQCVKDSDCDARCDGPGSGYCRWSGCTTCLCLR</sequence>
<name>A0A0K1ESV8_CHOCO</name>
<dbReference type="KEGG" id="ccro:CMC5_081210"/>
<feature type="chain" id="PRO_5005459916" evidence="1">
    <location>
        <begin position="33"/>
        <end position="80"/>
    </location>
</feature>
<organism evidence="2 3">
    <name type="scientific">Chondromyces crocatus</name>
    <dbReference type="NCBI Taxonomy" id="52"/>
    <lineage>
        <taxon>Bacteria</taxon>
        <taxon>Pseudomonadati</taxon>
        <taxon>Myxococcota</taxon>
        <taxon>Polyangia</taxon>
        <taxon>Polyangiales</taxon>
        <taxon>Polyangiaceae</taxon>
        <taxon>Chondromyces</taxon>
    </lineage>
</organism>
<accession>A0A0K1ESV8</accession>
<evidence type="ECO:0000256" key="1">
    <source>
        <dbReference type="SAM" id="SignalP"/>
    </source>
</evidence>
<feature type="signal peptide" evidence="1">
    <location>
        <begin position="1"/>
        <end position="32"/>
    </location>
</feature>
<dbReference type="Proteomes" id="UP000067626">
    <property type="component" value="Chromosome"/>
</dbReference>
<dbReference type="AlphaFoldDB" id="A0A0K1ESV8"/>
<evidence type="ECO:0000313" key="3">
    <source>
        <dbReference type="Proteomes" id="UP000067626"/>
    </source>
</evidence>
<gene>
    <name evidence="2" type="ORF">CMC5_081210</name>
</gene>
<keyword evidence="1" id="KW-0732">Signal</keyword>
<protein>
    <submittedName>
        <fullName evidence="2">Uncharacterized protein</fullName>
    </submittedName>
</protein>
<dbReference type="EMBL" id="CP012159">
    <property type="protein sequence ID" value="AKT43884.1"/>
    <property type="molecule type" value="Genomic_DNA"/>
</dbReference>